<keyword evidence="2" id="KW-1185">Reference proteome</keyword>
<dbReference type="Pfam" id="PF14054">
    <property type="entry name" value="DUF4249"/>
    <property type="match status" value="1"/>
</dbReference>
<protein>
    <submittedName>
        <fullName evidence="1">DUF4249 domain-containing protein</fullName>
    </submittedName>
</protein>
<dbReference type="PROSITE" id="PS51257">
    <property type="entry name" value="PROKAR_LIPOPROTEIN"/>
    <property type="match status" value="1"/>
</dbReference>
<accession>A0A6B3LPR2</accession>
<name>A0A6B3LPR2_9BACT</name>
<organism evidence="1 2">
    <name type="scientific">Pontibacter burrus</name>
    <dbReference type="NCBI Taxonomy" id="2704466"/>
    <lineage>
        <taxon>Bacteria</taxon>
        <taxon>Pseudomonadati</taxon>
        <taxon>Bacteroidota</taxon>
        <taxon>Cytophagia</taxon>
        <taxon>Cytophagales</taxon>
        <taxon>Hymenobacteraceae</taxon>
        <taxon>Pontibacter</taxon>
    </lineage>
</organism>
<dbReference type="EMBL" id="JAAGWD010000002">
    <property type="protein sequence ID" value="NEM97045.1"/>
    <property type="molecule type" value="Genomic_DNA"/>
</dbReference>
<proteinExistence type="predicted"/>
<sequence>MKRILYLLPLVFLLSCDMEKEIEVVLPPHEPQLVVECYLENGYTFEATVLESSSYFDPPTAPAIPSTEVYIMYRDKRVQLNYNPGYNNRTNRYYTHKSSTRMNAKPGETYRIEVIGTKDRVVTGFTTILPKVPISELEWKFNDKDKALLLTTFQDDPDMTNYYRYMTHVGSMKKNARRDFVTDDNLTNGKVTTYGSAYDYEVGDTLILSLFNIEKQYYDFLRSVSDARNANGNPFSQPTKIKSSVQGGIGIFTNLVYDRKTVIIKEDN</sequence>
<evidence type="ECO:0000313" key="1">
    <source>
        <dbReference type="EMBL" id="NEM97045.1"/>
    </source>
</evidence>
<gene>
    <name evidence="1" type="ORF">GXP69_04995</name>
</gene>
<dbReference type="RefSeq" id="WP_163913076.1">
    <property type="nucleotide sequence ID" value="NZ_JAAGWD010000002.1"/>
</dbReference>
<evidence type="ECO:0000313" key="2">
    <source>
        <dbReference type="Proteomes" id="UP000474777"/>
    </source>
</evidence>
<comment type="caution">
    <text evidence="1">The sequence shown here is derived from an EMBL/GenBank/DDBJ whole genome shotgun (WGS) entry which is preliminary data.</text>
</comment>
<reference evidence="1 2" key="1">
    <citation type="submission" date="2020-02" db="EMBL/GenBank/DDBJ databases">
        <authorList>
            <person name="Kim M.K."/>
        </authorList>
    </citation>
    <scope>NUCLEOTIDE SEQUENCE [LARGE SCALE GENOMIC DNA]</scope>
    <source>
        <strain evidence="1 2">BT327</strain>
    </source>
</reference>
<dbReference type="InterPro" id="IPR025345">
    <property type="entry name" value="DUF4249"/>
</dbReference>
<dbReference type="AlphaFoldDB" id="A0A6B3LPR2"/>
<dbReference type="Proteomes" id="UP000474777">
    <property type="component" value="Unassembled WGS sequence"/>
</dbReference>